<dbReference type="InterPro" id="IPR003774">
    <property type="entry name" value="AlgH-like"/>
</dbReference>
<dbReference type="Gene3D" id="3.40.1740.10">
    <property type="entry name" value="VC0467-like"/>
    <property type="match status" value="1"/>
</dbReference>
<dbReference type="EMBL" id="FMUX01000016">
    <property type="protein sequence ID" value="SCY69003.1"/>
    <property type="molecule type" value="Genomic_DNA"/>
</dbReference>
<evidence type="ECO:0000256" key="2">
    <source>
        <dbReference type="HAMAP-Rule" id="MF_00758"/>
    </source>
</evidence>
<evidence type="ECO:0000256" key="1">
    <source>
        <dbReference type="ARBA" id="ARBA00009600"/>
    </source>
</evidence>
<dbReference type="AlphaFoldDB" id="A0A1G5HYX3"/>
<dbReference type="GO" id="GO:0005829">
    <property type="term" value="C:cytosol"/>
    <property type="evidence" value="ECO:0007669"/>
    <property type="project" value="TreeGrafter"/>
</dbReference>
<dbReference type="Proteomes" id="UP000198870">
    <property type="component" value="Unassembled WGS sequence"/>
</dbReference>
<gene>
    <name evidence="3" type="ORF">SAMN05216233_116105</name>
</gene>
<proteinExistence type="inferred from homology"/>
<reference evidence="3 4" key="1">
    <citation type="submission" date="2016-10" db="EMBL/GenBank/DDBJ databases">
        <authorList>
            <person name="de Groot N.N."/>
        </authorList>
    </citation>
    <scope>NUCLEOTIDE SEQUENCE [LARGE SCALE GENOMIC DNA]</scope>
    <source>
        <strain evidence="3 4">AA1</strain>
    </source>
</reference>
<dbReference type="Pfam" id="PF02622">
    <property type="entry name" value="DUF179"/>
    <property type="match status" value="1"/>
</dbReference>
<dbReference type="SUPFAM" id="SSF143456">
    <property type="entry name" value="VC0467-like"/>
    <property type="match status" value="1"/>
</dbReference>
<evidence type="ECO:0000313" key="3">
    <source>
        <dbReference type="EMBL" id="SCY69003.1"/>
    </source>
</evidence>
<sequence length="189" mass="20222">MSGDAFQSFKGHFLLAMPSMKDPNFSRTVVYLCEHTVDGAMGFIVNRPSHLMAALDVYKEFKLEHVDTAAGVPVYTGGPVQLDEIFLLHGPPFDTEGTFPMGGEVALSNSMATLSAVAKGEGPEKVAIFLGSSGWAAGQLEGELVGNVWLTVESGSDLIFDVPAEMRWENALDRLGIDPVLLSGDFGRA</sequence>
<accession>A0A1G5HYX3</accession>
<name>A0A1G5HYX3_9BACT</name>
<dbReference type="OrthoDB" id="9807486at2"/>
<dbReference type="PANTHER" id="PTHR30327">
    <property type="entry name" value="UNCHARACTERIZED PROTEIN YQGE"/>
    <property type="match status" value="1"/>
</dbReference>
<dbReference type="STRING" id="419481.SAMN05216233_116105"/>
<keyword evidence="4" id="KW-1185">Reference proteome</keyword>
<dbReference type="HAMAP" id="MF_00758">
    <property type="entry name" value="UPF0301"/>
    <property type="match status" value="1"/>
</dbReference>
<organism evidence="3 4">
    <name type="scientific">Desulfoluna spongiiphila</name>
    <dbReference type="NCBI Taxonomy" id="419481"/>
    <lineage>
        <taxon>Bacteria</taxon>
        <taxon>Pseudomonadati</taxon>
        <taxon>Thermodesulfobacteriota</taxon>
        <taxon>Desulfobacteria</taxon>
        <taxon>Desulfobacterales</taxon>
        <taxon>Desulfolunaceae</taxon>
        <taxon>Desulfoluna</taxon>
    </lineage>
</organism>
<dbReference type="RefSeq" id="WP_092213104.1">
    <property type="nucleotide sequence ID" value="NZ_FMUX01000016.1"/>
</dbReference>
<comment type="similarity">
    <text evidence="1 2">Belongs to the UPF0301 (AlgH) family.</text>
</comment>
<evidence type="ECO:0000313" key="4">
    <source>
        <dbReference type="Proteomes" id="UP000198870"/>
    </source>
</evidence>
<dbReference type="PANTHER" id="PTHR30327:SF1">
    <property type="entry name" value="UPF0301 PROTEIN YQGE"/>
    <property type="match status" value="1"/>
</dbReference>
<protein>
    <recommendedName>
        <fullName evidence="2">UPF0301 protein SAMN05216233_116105</fullName>
    </recommendedName>
</protein>